<feature type="compositionally biased region" description="Basic and acidic residues" evidence="1">
    <location>
        <begin position="118"/>
        <end position="157"/>
    </location>
</feature>
<feature type="region of interest" description="Disordered" evidence="1">
    <location>
        <begin position="49"/>
        <end position="158"/>
    </location>
</feature>
<dbReference type="Pfam" id="PF25302">
    <property type="entry name" value="NADase_transloc"/>
    <property type="match status" value="1"/>
</dbReference>
<feature type="compositionally biased region" description="Basic and acidic residues" evidence="1">
    <location>
        <begin position="217"/>
        <end position="266"/>
    </location>
</feature>
<evidence type="ECO:0008006" key="7">
    <source>
        <dbReference type="Google" id="ProtNLM"/>
    </source>
</evidence>
<dbReference type="RefSeq" id="WP_065541492.1">
    <property type="nucleotide sequence ID" value="NZ_CP015405.2"/>
</dbReference>
<evidence type="ECO:0000313" key="6">
    <source>
        <dbReference type="Proteomes" id="UP000092574"/>
    </source>
</evidence>
<dbReference type="KEGG" id="byl:A4V09_05605"/>
<feature type="transmembrane region" description="Helical" evidence="2">
    <location>
        <begin position="159"/>
        <end position="179"/>
    </location>
</feature>
<feature type="region of interest" description="Disordered" evidence="1">
    <location>
        <begin position="288"/>
        <end position="321"/>
    </location>
</feature>
<feature type="domain" description="Zinc-ribbon" evidence="3">
    <location>
        <begin position="2"/>
        <end position="23"/>
    </location>
</feature>
<name>A0A1C7I8N6_9FIRM</name>
<dbReference type="NCBIfam" id="NF047619">
    <property type="entry name" value="NADase_discoid"/>
    <property type="match status" value="1"/>
</dbReference>
<dbReference type="SUPFAM" id="SSF49785">
    <property type="entry name" value="Galactose-binding domain-like"/>
    <property type="match status" value="1"/>
</dbReference>
<dbReference type="Gene3D" id="2.60.120.260">
    <property type="entry name" value="Galactose-binding domain-like"/>
    <property type="match status" value="1"/>
</dbReference>
<organism evidence="5 6">
    <name type="scientific">Blautia pseudococcoides</name>
    <dbReference type="NCBI Taxonomy" id="1796616"/>
    <lineage>
        <taxon>Bacteria</taxon>
        <taxon>Bacillati</taxon>
        <taxon>Bacillota</taxon>
        <taxon>Clostridia</taxon>
        <taxon>Lachnospirales</taxon>
        <taxon>Lachnospiraceae</taxon>
        <taxon>Blautia</taxon>
    </lineage>
</organism>
<protein>
    <recommendedName>
        <fullName evidence="7">Zinc ribbon protein</fullName>
    </recommendedName>
</protein>
<dbReference type="OrthoDB" id="85718at2"/>
<accession>A0A1C7I8N6</accession>
<sequence length="423" mass="47715">MKCERCGHELDNDDLFCSKCGKAVFEEYMDEDDIWEFYKSDEELKDIKKETAAAKESDPKEQRAENAAADPKEEKVGAEPPKPERTDHTETDGEGIVLGDTVTEELSQDTLGDTDAEAAERERETPPTFLQKEENPREESSYKPKKEKRQGEPEKRNPVWLISGCILIVCLLIGILWGVHAMQQMDEEKKAYYAKAEQEDKTAGAKGQDSENTQGSADKEADAKKETETGEKHNSGAEAEKEEKDKAAEKKEEKSKEEKKEEKKQEYFKPVDADSVDFSKFQKISIASTDQNSQQSSDKYDYSAASAADGDTASSWQEGEDGLGEGTGIRLDFDKAHKVRYMVLYLGNWRSEDMWKANARPASLTISVGDSQKKDVEFSNEKKAFCLSFDEPVEASYVSLYIKSGFEGDRWNDNCISEIELYE</sequence>
<feature type="domain" description="NAD glycohydrolase translocation F5/8 type C" evidence="4">
    <location>
        <begin position="288"/>
        <end position="421"/>
    </location>
</feature>
<reference evidence="5" key="1">
    <citation type="submission" date="2017-04" db="EMBL/GenBank/DDBJ databases">
        <title>Complete Genome Sequences of Twelve Strains of a Stable Defined Moderately Diverse Mouse Microbiota 2 (sDMDMm2).</title>
        <authorList>
            <person name="Uchimura Y."/>
            <person name="Wyss M."/>
            <person name="Brugiroux S."/>
            <person name="Limenitakis J.P."/>
            <person name="Stecher B."/>
            <person name="McCoy K.D."/>
            <person name="Macpherson A.J."/>
        </authorList>
    </citation>
    <scope>NUCLEOTIDE SEQUENCE</scope>
    <source>
        <strain evidence="5">YL58</strain>
    </source>
</reference>
<evidence type="ECO:0000259" key="3">
    <source>
        <dbReference type="Pfam" id="PF13240"/>
    </source>
</evidence>
<dbReference type="InterPro" id="IPR057561">
    <property type="entry name" value="NADase_transloc"/>
</dbReference>
<feature type="compositionally biased region" description="Basic and acidic residues" evidence="1">
    <location>
        <begin position="49"/>
        <end position="91"/>
    </location>
</feature>
<evidence type="ECO:0000256" key="2">
    <source>
        <dbReference type="SAM" id="Phobius"/>
    </source>
</evidence>
<evidence type="ECO:0000313" key="5">
    <source>
        <dbReference type="EMBL" id="ANU75284.1"/>
    </source>
</evidence>
<feature type="region of interest" description="Disordered" evidence="1">
    <location>
        <begin position="196"/>
        <end position="266"/>
    </location>
</feature>
<gene>
    <name evidence="5" type="ORF">A4V09_05605</name>
</gene>
<dbReference type="InterPro" id="IPR008979">
    <property type="entry name" value="Galactose-bd-like_sf"/>
</dbReference>
<dbReference type="Proteomes" id="UP000092574">
    <property type="component" value="Chromosome"/>
</dbReference>
<keyword evidence="2" id="KW-0812">Transmembrane</keyword>
<feature type="compositionally biased region" description="Acidic residues" evidence="1">
    <location>
        <begin position="102"/>
        <end position="117"/>
    </location>
</feature>
<feature type="compositionally biased region" description="Low complexity" evidence="1">
    <location>
        <begin position="302"/>
        <end position="315"/>
    </location>
</feature>
<evidence type="ECO:0000256" key="1">
    <source>
        <dbReference type="SAM" id="MobiDB-lite"/>
    </source>
</evidence>
<keyword evidence="2" id="KW-0472">Membrane</keyword>
<dbReference type="Pfam" id="PF13240">
    <property type="entry name" value="Zn_Ribbon_1"/>
    <property type="match status" value="1"/>
</dbReference>
<proteinExistence type="predicted"/>
<dbReference type="AlphaFoldDB" id="A0A1C7I8N6"/>
<dbReference type="InterPro" id="IPR026870">
    <property type="entry name" value="Zinc_ribbon_dom"/>
</dbReference>
<dbReference type="EMBL" id="CP015405">
    <property type="protein sequence ID" value="ANU75284.1"/>
    <property type="molecule type" value="Genomic_DNA"/>
</dbReference>
<dbReference type="STRING" id="1796616.A4V09_05605"/>
<keyword evidence="2" id="KW-1133">Transmembrane helix</keyword>
<keyword evidence="6" id="KW-1185">Reference proteome</keyword>
<evidence type="ECO:0000259" key="4">
    <source>
        <dbReference type="Pfam" id="PF25302"/>
    </source>
</evidence>